<accession>A0ABM4G9F4</accession>
<organism evidence="3 4">
    <name type="scientific">Drosophila kikkawai</name>
    <name type="common">Fruit fly</name>
    <dbReference type="NCBI Taxonomy" id="30033"/>
    <lineage>
        <taxon>Eukaryota</taxon>
        <taxon>Metazoa</taxon>
        <taxon>Ecdysozoa</taxon>
        <taxon>Arthropoda</taxon>
        <taxon>Hexapoda</taxon>
        <taxon>Insecta</taxon>
        <taxon>Pterygota</taxon>
        <taxon>Neoptera</taxon>
        <taxon>Endopterygota</taxon>
        <taxon>Diptera</taxon>
        <taxon>Brachycera</taxon>
        <taxon>Muscomorpha</taxon>
        <taxon>Ephydroidea</taxon>
        <taxon>Drosophilidae</taxon>
        <taxon>Drosophila</taxon>
        <taxon>Sophophora</taxon>
    </lineage>
</organism>
<feature type="domain" description="C-type lectin" evidence="2">
    <location>
        <begin position="31"/>
        <end position="144"/>
    </location>
</feature>
<proteinExistence type="predicted"/>
<dbReference type="RefSeq" id="XP_070139357.1">
    <property type="nucleotide sequence ID" value="XM_070283256.1"/>
</dbReference>
<dbReference type="Gene3D" id="3.10.100.10">
    <property type="entry name" value="Mannose-Binding Protein A, subunit A"/>
    <property type="match status" value="1"/>
</dbReference>
<dbReference type="InterPro" id="IPR016187">
    <property type="entry name" value="CTDL_fold"/>
</dbReference>
<protein>
    <submittedName>
        <fullName evidence="4">C-type lectin 37Db-like</fullName>
    </submittedName>
</protein>
<dbReference type="Pfam" id="PF00059">
    <property type="entry name" value="Lectin_C"/>
    <property type="match status" value="1"/>
</dbReference>
<reference evidence="4" key="2">
    <citation type="submission" date="2025-08" db="UniProtKB">
        <authorList>
            <consortium name="RefSeq"/>
        </authorList>
    </citation>
    <scope>IDENTIFICATION</scope>
    <source>
        <strain evidence="4">14028-0561.14</strain>
        <tissue evidence="4">Whole fly</tissue>
    </source>
</reference>
<keyword evidence="1" id="KW-0732">Signal</keyword>
<feature type="chain" id="PRO_5047001015" evidence="1">
    <location>
        <begin position="20"/>
        <end position="162"/>
    </location>
</feature>
<reference evidence="3" key="1">
    <citation type="submission" date="2025-05" db="UniProtKB">
        <authorList>
            <consortium name="RefSeq"/>
        </authorList>
    </citation>
    <scope>NUCLEOTIDE SEQUENCE [LARGE SCALE GENOMIC DNA]</scope>
    <source>
        <strain evidence="3">14028-0561.14</strain>
    </source>
</reference>
<sequence length="162" mass="19054">MRQLIVLLVFGIVWHHSHGREVRFSKDFKKIGSKYYYIEDNDELDWFDASDKCESMDAHLVSIKNIKEWAAINNHLTQCKDYWVDIRNDGDEFVSEATGEEAPFLKWAPGQPNKQQNYDCVKLQKGCHCMKTKYCSQKNYFICEANMTPTKPYEILDLSNRN</sequence>
<dbReference type="Proteomes" id="UP001652661">
    <property type="component" value="Chromosome 2L"/>
</dbReference>
<dbReference type="InterPro" id="IPR050111">
    <property type="entry name" value="C-type_lectin/snaclec_domain"/>
</dbReference>
<dbReference type="SMART" id="SM00034">
    <property type="entry name" value="CLECT"/>
    <property type="match status" value="1"/>
</dbReference>
<dbReference type="SUPFAM" id="SSF56436">
    <property type="entry name" value="C-type lectin-like"/>
    <property type="match status" value="1"/>
</dbReference>
<evidence type="ECO:0000313" key="4">
    <source>
        <dbReference type="RefSeq" id="XP_070139357.1"/>
    </source>
</evidence>
<feature type="signal peptide" evidence="1">
    <location>
        <begin position="1"/>
        <end position="19"/>
    </location>
</feature>
<keyword evidence="3" id="KW-1185">Reference proteome</keyword>
<gene>
    <name evidence="4" type="primary">LOC138927894</name>
</gene>
<dbReference type="GeneID" id="138927894"/>
<dbReference type="InterPro" id="IPR001304">
    <property type="entry name" value="C-type_lectin-like"/>
</dbReference>
<name>A0ABM4G9F4_DROKI</name>
<evidence type="ECO:0000259" key="2">
    <source>
        <dbReference type="PROSITE" id="PS50041"/>
    </source>
</evidence>
<dbReference type="PROSITE" id="PS50041">
    <property type="entry name" value="C_TYPE_LECTIN_2"/>
    <property type="match status" value="1"/>
</dbReference>
<dbReference type="InterPro" id="IPR016186">
    <property type="entry name" value="C-type_lectin-like/link_sf"/>
</dbReference>
<evidence type="ECO:0000256" key="1">
    <source>
        <dbReference type="SAM" id="SignalP"/>
    </source>
</evidence>
<evidence type="ECO:0000313" key="3">
    <source>
        <dbReference type="Proteomes" id="UP001652661"/>
    </source>
</evidence>
<dbReference type="CDD" id="cd00037">
    <property type="entry name" value="CLECT"/>
    <property type="match status" value="1"/>
</dbReference>
<dbReference type="PANTHER" id="PTHR22803">
    <property type="entry name" value="MANNOSE, PHOSPHOLIPASE, LECTIN RECEPTOR RELATED"/>
    <property type="match status" value="1"/>
</dbReference>